<name>A0ABN7SCL6_THEXY</name>
<proteinExistence type="predicted"/>
<dbReference type="EMBL" id="CAJRAY010000088">
    <property type="protein sequence ID" value="CAG5091978.1"/>
    <property type="molecule type" value="Genomic_DNA"/>
</dbReference>
<evidence type="ECO:0000313" key="2">
    <source>
        <dbReference type="Proteomes" id="UP000681526"/>
    </source>
</evidence>
<keyword evidence="2" id="KW-1185">Reference proteome</keyword>
<dbReference type="Proteomes" id="UP000681526">
    <property type="component" value="Unassembled WGS sequence"/>
</dbReference>
<gene>
    <name evidence="1" type="primary">txxe 3399</name>
    <name evidence="1" type="ORF">TXXE_17355</name>
</gene>
<reference evidence="1 2" key="1">
    <citation type="submission" date="2021-04" db="EMBL/GenBank/DDBJ databases">
        <authorList>
            <person name="Rakotoarivonina H."/>
        </authorList>
    </citation>
    <scope>NUCLEOTIDE SEQUENCE [LARGE SCALE GENOMIC DNA]</scope>
    <source>
        <strain evidence="1 2">XE</strain>
    </source>
</reference>
<organism evidence="1 2">
    <name type="scientific">Thermobacillus xylanilyticus</name>
    <dbReference type="NCBI Taxonomy" id="76633"/>
    <lineage>
        <taxon>Bacteria</taxon>
        <taxon>Bacillati</taxon>
        <taxon>Bacillota</taxon>
        <taxon>Bacilli</taxon>
        <taxon>Bacillales</taxon>
        <taxon>Paenibacillaceae</taxon>
        <taxon>Thermobacillus</taxon>
    </lineage>
</organism>
<accession>A0ABN7SCL6</accession>
<evidence type="ECO:0000313" key="1">
    <source>
        <dbReference type="EMBL" id="CAG5091978.1"/>
    </source>
</evidence>
<comment type="caution">
    <text evidence="1">The sequence shown here is derived from an EMBL/GenBank/DDBJ whole genome shotgun (WGS) entry which is preliminary data.</text>
</comment>
<protein>
    <submittedName>
        <fullName evidence="1">Uncharacterized protein</fullName>
    </submittedName>
</protein>
<sequence>MAGTINSSRAAVRR</sequence>